<evidence type="ECO:0000313" key="2">
    <source>
        <dbReference type="EMBL" id="QEC78830.1"/>
    </source>
</evidence>
<sequence length="126" mass="14732">MTDDTLTQLDNFYLQKNEPVKGCLLALRQIILKQDADITAAWKYGMPFFCYKGKMFCYLWVHKKLLQPYIGIVEGKRFDHPGLIIEKRARMKIMLFDAGEDLPVETIEEILKLAIDLYKTGMIKIR</sequence>
<gene>
    <name evidence="2" type="ORF">FSB76_23815</name>
</gene>
<proteinExistence type="predicted"/>
<dbReference type="InterPro" id="IPR014922">
    <property type="entry name" value="YdhG-like"/>
</dbReference>
<protein>
    <submittedName>
        <fullName evidence="2">DUF1801 domain-containing protein</fullName>
    </submittedName>
</protein>
<evidence type="ECO:0000259" key="1">
    <source>
        <dbReference type="Pfam" id="PF08818"/>
    </source>
</evidence>
<dbReference type="Pfam" id="PF08818">
    <property type="entry name" value="DUF1801"/>
    <property type="match status" value="1"/>
</dbReference>
<dbReference type="OrthoDB" id="670608at2"/>
<name>A0A5B8W434_9SPHI</name>
<dbReference type="Gene3D" id="3.90.1150.200">
    <property type="match status" value="1"/>
</dbReference>
<dbReference type="SUPFAM" id="SSF159888">
    <property type="entry name" value="YdhG-like"/>
    <property type="match status" value="1"/>
</dbReference>
<feature type="domain" description="YdhG-like" evidence="1">
    <location>
        <begin position="22"/>
        <end position="115"/>
    </location>
</feature>
<dbReference type="AlphaFoldDB" id="A0A5B8W434"/>
<accession>A0A5B8W434</accession>
<dbReference type="EMBL" id="CP042437">
    <property type="protein sequence ID" value="QEC78830.1"/>
    <property type="molecule type" value="Genomic_DNA"/>
</dbReference>
<reference evidence="2 3" key="1">
    <citation type="journal article" date="2013" name="J. Microbiol.">
        <title>Mucilaginibacter ginsenosidivorax sp. nov., with ginsenoside converting activity isolated from sediment.</title>
        <authorList>
            <person name="Kim J.K."/>
            <person name="Choi T.E."/>
            <person name="Liu Q.M."/>
            <person name="Park H.Y."/>
            <person name="Yi T.H."/>
            <person name="Yoon M.H."/>
            <person name="Kim S.C."/>
            <person name="Im W.T."/>
        </authorList>
    </citation>
    <scope>NUCLEOTIDE SEQUENCE [LARGE SCALE GENOMIC DNA]</scope>
    <source>
        <strain evidence="2 3">KHI28</strain>
    </source>
</reference>
<dbReference type="RefSeq" id="WP_147057847.1">
    <property type="nucleotide sequence ID" value="NZ_CP042437.1"/>
</dbReference>
<dbReference type="Proteomes" id="UP000321362">
    <property type="component" value="Chromosome"/>
</dbReference>
<dbReference type="KEGG" id="mgk:FSB76_23815"/>
<evidence type="ECO:0000313" key="3">
    <source>
        <dbReference type="Proteomes" id="UP000321362"/>
    </source>
</evidence>
<organism evidence="2 3">
    <name type="scientific">Mucilaginibacter ginsenosidivorax</name>
    <dbReference type="NCBI Taxonomy" id="862126"/>
    <lineage>
        <taxon>Bacteria</taxon>
        <taxon>Pseudomonadati</taxon>
        <taxon>Bacteroidota</taxon>
        <taxon>Sphingobacteriia</taxon>
        <taxon>Sphingobacteriales</taxon>
        <taxon>Sphingobacteriaceae</taxon>
        <taxon>Mucilaginibacter</taxon>
    </lineage>
</organism>
<keyword evidence="3" id="KW-1185">Reference proteome</keyword>